<feature type="coiled-coil region" evidence="1">
    <location>
        <begin position="60"/>
        <end position="101"/>
    </location>
</feature>
<feature type="domain" description="Dynein heavy chain coiled coil stalk" evidence="2">
    <location>
        <begin position="38"/>
        <end position="87"/>
    </location>
</feature>
<organism evidence="3 4">
    <name type="scientific">Pleurodeles waltl</name>
    <name type="common">Iberian ribbed newt</name>
    <dbReference type="NCBI Taxonomy" id="8319"/>
    <lineage>
        <taxon>Eukaryota</taxon>
        <taxon>Metazoa</taxon>
        <taxon>Chordata</taxon>
        <taxon>Craniata</taxon>
        <taxon>Vertebrata</taxon>
        <taxon>Euteleostomi</taxon>
        <taxon>Amphibia</taxon>
        <taxon>Batrachia</taxon>
        <taxon>Caudata</taxon>
        <taxon>Salamandroidea</taxon>
        <taxon>Salamandridae</taxon>
        <taxon>Pleurodelinae</taxon>
        <taxon>Pleurodeles</taxon>
    </lineage>
</organism>
<dbReference type="EMBL" id="JANPWB010000012">
    <property type="protein sequence ID" value="KAJ1118973.1"/>
    <property type="molecule type" value="Genomic_DNA"/>
</dbReference>
<accession>A0AAV7NSB2</accession>
<evidence type="ECO:0000313" key="4">
    <source>
        <dbReference type="Proteomes" id="UP001066276"/>
    </source>
</evidence>
<protein>
    <recommendedName>
        <fullName evidence="2">Dynein heavy chain coiled coil stalk domain-containing protein</fullName>
    </recommendedName>
</protein>
<dbReference type="InterPro" id="IPR024743">
    <property type="entry name" value="Dynein_HC_stalk"/>
</dbReference>
<evidence type="ECO:0000313" key="3">
    <source>
        <dbReference type="EMBL" id="KAJ1118973.1"/>
    </source>
</evidence>
<proteinExistence type="predicted"/>
<name>A0AAV7NSB2_PLEWA</name>
<dbReference type="Pfam" id="PF12777">
    <property type="entry name" value="MT"/>
    <property type="match status" value="1"/>
</dbReference>
<gene>
    <name evidence="3" type="ORF">NDU88_007160</name>
</gene>
<evidence type="ECO:0000259" key="2">
    <source>
        <dbReference type="Pfam" id="PF12777"/>
    </source>
</evidence>
<keyword evidence="4" id="KW-1185">Reference proteome</keyword>
<evidence type="ECO:0000256" key="1">
    <source>
        <dbReference type="SAM" id="Coils"/>
    </source>
</evidence>
<keyword evidence="1" id="KW-0175">Coiled coil</keyword>
<sequence length="106" mass="11621">MARPTSGVTSESNLLTTTGDLPKILQAIHASQMAVESKIYEVHVDVELLHQDLSNATGRLTESEEWLSTAEDEIAELKSKVSRLLSQSAELHNHAEDAENRSGHNT</sequence>
<dbReference type="AlphaFoldDB" id="A0AAV7NSB2"/>
<dbReference type="Proteomes" id="UP001066276">
    <property type="component" value="Chromosome 8"/>
</dbReference>
<reference evidence="3" key="1">
    <citation type="journal article" date="2022" name="bioRxiv">
        <title>Sequencing and chromosome-scale assembly of the giantPleurodeles waltlgenome.</title>
        <authorList>
            <person name="Brown T."/>
            <person name="Elewa A."/>
            <person name="Iarovenko S."/>
            <person name="Subramanian E."/>
            <person name="Araus A.J."/>
            <person name="Petzold A."/>
            <person name="Susuki M."/>
            <person name="Suzuki K.-i.T."/>
            <person name="Hayashi T."/>
            <person name="Toyoda A."/>
            <person name="Oliveira C."/>
            <person name="Osipova E."/>
            <person name="Leigh N.D."/>
            <person name="Simon A."/>
            <person name="Yun M.H."/>
        </authorList>
    </citation>
    <scope>NUCLEOTIDE SEQUENCE</scope>
    <source>
        <strain evidence="3">20211129_DDA</strain>
        <tissue evidence="3">Liver</tissue>
    </source>
</reference>
<comment type="caution">
    <text evidence="3">The sequence shown here is derived from an EMBL/GenBank/DDBJ whole genome shotgun (WGS) entry which is preliminary data.</text>
</comment>